<feature type="domain" description="Immunoglobulin" evidence="2">
    <location>
        <begin position="14"/>
        <end position="101"/>
    </location>
</feature>
<reference evidence="3" key="2">
    <citation type="journal article" date="2023" name="Science">
        <title>Genomic signatures of disease resistance in endangered staghorn corals.</title>
        <authorList>
            <person name="Vollmer S.V."/>
            <person name="Selwyn J.D."/>
            <person name="Despard B.A."/>
            <person name="Roesel C.L."/>
        </authorList>
    </citation>
    <scope>NUCLEOTIDE SEQUENCE</scope>
    <source>
        <strain evidence="3">K2</strain>
    </source>
</reference>
<gene>
    <name evidence="3" type="ORF">P5673_016224</name>
</gene>
<keyword evidence="1" id="KW-0812">Transmembrane</keyword>
<dbReference type="SUPFAM" id="SSF48726">
    <property type="entry name" value="Immunoglobulin"/>
    <property type="match status" value="2"/>
</dbReference>
<protein>
    <recommendedName>
        <fullName evidence="2">Immunoglobulin domain-containing protein</fullName>
    </recommendedName>
</protein>
<evidence type="ECO:0000313" key="3">
    <source>
        <dbReference type="EMBL" id="KAK2561086.1"/>
    </source>
</evidence>
<reference evidence="3" key="1">
    <citation type="journal article" date="2023" name="G3 (Bethesda)">
        <title>Whole genome assembly and annotation of the endangered Caribbean coral Acropora cervicornis.</title>
        <authorList>
            <person name="Selwyn J.D."/>
            <person name="Vollmer S.V."/>
        </authorList>
    </citation>
    <scope>NUCLEOTIDE SEQUENCE</scope>
    <source>
        <strain evidence="3">K2</strain>
    </source>
</reference>
<feature type="non-terminal residue" evidence="3">
    <location>
        <position position="1"/>
    </location>
</feature>
<organism evidence="3 4">
    <name type="scientific">Acropora cervicornis</name>
    <name type="common">Staghorn coral</name>
    <dbReference type="NCBI Taxonomy" id="6130"/>
    <lineage>
        <taxon>Eukaryota</taxon>
        <taxon>Metazoa</taxon>
        <taxon>Cnidaria</taxon>
        <taxon>Anthozoa</taxon>
        <taxon>Hexacorallia</taxon>
        <taxon>Scleractinia</taxon>
        <taxon>Astrocoeniina</taxon>
        <taxon>Acroporidae</taxon>
        <taxon>Acropora</taxon>
    </lineage>
</organism>
<feature type="domain" description="Immunoglobulin" evidence="2">
    <location>
        <begin position="142"/>
        <end position="225"/>
    </location>
</feature>
<comment type="caution">
    <text evidence="3">The sequence shown here is derived from an EMBL/GenBank/DDBJ whole genome shotgun (WGS) entry which is preliminary data.</text>
</comment>
<keyword evidence="1" id="KW-1133">Transmembrane helix</keyword>
<proteinExistence type="predicted"/>
<keyword evidence="1" id="KW-0472">Membrane</keyword>
<accession>A0AAD9QGU6</accession>
<evidence type="ECO:0000313" key="4">
    <source>
        <dbReference type="Proteomes" id="UP001249851"/>
    </source>
</evidence>
<dbReference type="InterPro" id="IPR003599">
    <property type="entry name" value="Ig_sub"/>
</dbReference>
<evidence type="ECO:0000259" key="2">
    <source>
        <dbReference type="SMART" id="SM00409"/>
    </source>
</evidence>
<dbReference type="InterPro" id="IPR013783">
    <property type="entry name" value="Ig-like_fold"/>
</dbReference>
<dbReference type="EMBL" id="JARQWQ010000034">
    <property type="protein sequence ID" value="KAK2561086.1"/>
    <property type="molecule type" value="Genomic_DNA"/>
</dbReference>
<dbReference type="SMART" id="SM00409">
    <property type="entry name" value="IG"/>
    <property type="match status" value="2"/>
</dbReference>
<sequence>SFRASALQFENTASVSYEVLEGDEITVGCLTNEPAYYTALELHHPPVSSFFVAPNGKTITQEGQIFVLRNVTQRNSGNYSCMVKDKNLRNTEIQVATVIVKSPLPQPQQGSQPEEDETPQGETAAIKLTKSKPYVYFKQKSPVSKYLSDTKPLDLSFKAKGLQPIKIKWKKDNLELFIGSRYKTFDSGRQLLVQPPFTKLDTGTYGVSACNFKGCSVKGVQVLFRENHTHDQHVLYGSNEEQKEPLTVKDFVKKYGFLGIPSVLVIILIIAIACATGGSRR</sequence>
<dbReference type="InterPro" id="IPR036179">
    <property type="entry name" value="Ig-like_dom_sf"/>
</dbReference>
<dbReference type="Proteomes" id="UP001249851">
    <property type="component" value="Unassembled WGS sequence"/>
</dbReference>
<keyword evidence="4" id="KW-1185">Reference proteome</keyword>
<name>A0AAD9QGU6_ACRCE</name>
<feature type="transmembrane region" description="Helical" evidence="1">
    <location>
        <begin position="255"/>
        <end position="275"/>
    </location>
</feature>
<evidence type="ECO:0000256" key="1">
    <source>
        <dbReference type="SAM" id="Phobius"/>
    </source>
</evidence>
<dbReference type="AlphaFoldDB" id="A0AAD9QGU6"/>
<dbReference type="Gene3D" id="2.60.40.10">
    <property type="entry name" value="Immunoglobulins"/>
    <property type="match status" value="2"/>
</dbReference>